<keyword evidence="1" id="KW-1133">Transmembrane helix</keyword>
<feature type="domain" description="FecR protein" evidence="2">
    <location>
        <begin position="121"/>
        <end position="203"/>
    </location>
</feature>
<dbReference type="Gene3D" id="2.60.120.1440">
    <property type="match status" value="1"/>
</dbReference>
<accession>A0A4Q1AUF4</accession>
<protein>
    <submittedName>
        <fullName evidence="5">Siderophore-interacting protein</fullName>
    </submittedName>
</protein>
<dbReference type="Gene3D" id="3.55.50.30">
    <property type="match status" value="1"/>
</dbReference>
<dbReference type="AlphaFoldDB" id="A0A4Q1AUF4"/>
<dbReference type="EMBL" id="NXIE01000002">
    <property type="protein sequence ID" value="RXK13423.1"/>
    <property type="molecule type" value="Genomic_DNA"/>
</dbReference>
<evidence type="ECO:0000256" key="1">
    <source>
        <dbReference type="SAM" id="Phobius"/>
    </source>
</evidence>
<dbReference type="InterPro" id="IPR012373">
    <property type="entry name" value="Ferrdict_sens_TM"/>
</dbReference>
<evidence type="ECO:0000313" key="5">
    <source>
        <dbReference type="EMBL" id="RXK13423.1"/>
    </source>
</evidence>
<keyword evidence="6" id="KW-1185">Reference proteome</keyword>
<proteinExistence type="predicted"/>
<dbReference type="PIRSF" id="PIRSF018266">
    <property type="entry name" value="FecR"/>
    <property type="match status" value="1"/>
</dbReference>
<dbReference type="Pfam" id="PF16220">
    <property type="entry name" value="DUF4880"/>
    <property type="match status" value="1"/>
</dbReference>
<name>A0A4Q1AUF4_9BACT</name>
<feature type="transmembrane region" description="Helical" evidence="1">
    <location>
        <begin position="81"/>
        <end position="100"/>
    </location>
</feature>
<dbReference type="RefSeq" id="WP_129061245.1">
    <property type="nucleotide sequence ID" value="NZ_NXIE01000002.1"/>
</dbReference>
<comment type="caution">
    <text evidence="5">The sequence shown here is derived from an EMBL/GenBank/DDBJ whole genome shotgun (WGS) entry which is preliminary data.</text>
</comment>
<organism evidence="5 6">
    <name type="scientific">Halarcobacter mediterraneus</name>
    <dbReference type="NCBI Taxonomy" id="2023153"/>
    <lineage>
        <taxon>Bacteria</taxon>
        <taxon>Pseudomonadati</taxon>
        <taxon>Campylobacterota</taxon>
        <taxon>Epsilonproteobacteria</taxon>
        <taxon>Campylobacterales</taxon>
        <taxon>Arcobacteraceae</taxon>
        <taxon>Halarcobacter</taxon>
    </lineage>
</organism>
<keyword evidence="1" id="KW-0472">Membrane</keyword>
<evidence type="ECO:0000259" key="4">
    <source>
        <dbReference type="Pfam" id="PF16344"/>
    </source>
</evidence>
<dbReference type="Pfam" id="PF16344">
    <property type="entry name" value="FecR_C"/>
    <property type="match status" value="1"/>
</dbReference>
<dbReference type="InterPro" id="IPR032508">
    <property type="entry name" value="FecR_C"/>
</dbReference>
<sequence>MKSINEEAILWLIKEQEGLSTCEKKELEQWLNESKEHKEAYVSNKLIRETFKSLPSNKKEELKEKANTGIKRAKFIQKIRYFSTAAIFLLAVGIGSYNYYIDFINPSFSKALISNNKIEDKYLLPDNSKIVLDVNSTMNIDYYKNRREVIFPKGKAVFYVAKDKSRPFIINASNAQIEVLGTSFEVSNLNDKVSIKVKEGTVKISKKEYDKIKTIIILTKKEQLTLNRNGKVSDYGKIELEKIATWEKGFLSFYGTPLKTVIKEFSRYVDIDVKYENEDVAYTAITGKFAINEFNKFLEALPKIYPLKLDKNNRNIKISQN</sequence>
<dbReference type="Pfam" id="PF04773">
    <property type="entry name" value="FecR"/>
    <property type="match status" value="1"/>
</dbReference>
<dbReference type="PANTHER" id="PTHR30273">
    <property type="entry name" value="PERIPLASMIC SIGNAL SENSOR AND SIGMA FACTOR ACTIVATOR FECR-RELATED"/>
    <property type="match status" value="1"/>
</dbReference>
<dbReference type="InterPro" id="IPR006860">
    <property type="entry name" value="FecR"/>
</dbReference>
<feature type="domain" description="FecR N-terminal" evidence="3">
    <location>
        <begin position="6"/>
        <end position="41"/>
    </location>
</feature>
<feature type="domain" description="Protein FecR C-terminal" evidence="4">
    <location>
        <begin position="251"/>
        <end position="318"/>
    </location>
</feature>
<dbReference type="GO" id="GO:0016989">
    <property type="term" value="F:sigma factor antagonist activity"/>
    <property type="evidence" value="ECO:0007669"/>
    <property type="project" value="TreeGrafter"/>
</dbReference>
<dbReference type="Proteomes" id="UP000289718">
    <property type="component" value="Unassembled WGS sequence"/>
</dbReference>
<evidence type="ECO:0000259" key="2">
    <source>
        <dbReference type="Pfam" id="PF04773"/>
    </source>
</evidence>
<dbReference type="OrthoDB" id="5348698at2"/>
<gene>
    <name evidence="5" type="ORF">CP965_06370</name>
</gene>
<dbReference type="PANTHER" id="PTHR30273:SF2">
    <property type="entry name" value="PROTEIN FECR"/>
    <property type="match status" value="1"/>
</dbReference>
<keyword evidence="1" id="KW-0812">Transmembrane</keyword>
<evidence type="ECO:0000259" key="3">
    <source>
        <dbReference type="Pfam" id="PF16220"/>
    </source>
</evidence>
<dbReference type="InterPro" id="IPR032623">
    <property type="entry name" value="FecR_N"/>
</dbReference>
<evidence type="ECO:0000313" key="6">
    <source>
        <dbReference type="Proteomes" id="UP000289718"/>
    </source>
</evidence>
<reference evidence="5 6" key="1">
    <citation type="submission" date="2017-09" db="EMBL/GenBank/DDBJ databases">
        <title>Genomics of the genus Arcobacter.</title>
        <authorList>
            <person name="Perez-Cataluna A."/>
            <person name="Figueras M.J."/>
            <person name="Salas-Masso N."/>
        </authorList>
    </citation>
    <scope>NUCLEOTIDE SEQUENCE [LARGE SCALE GENOMIC DNA]</scope>
    <source>
        <strain evidence="5 6">F156-34</strain>
    </source>
</reference>